<dbReference type="PROSITE" id="PS51371">
    <property type="entry name" value="CBS"/>
    <property type="match status" value="1"/>
</dbReference>
<keyword evidence="1" id="KW-0129">CBS domain</keyword>
<keyword evidence="8" id="KW-1185">Reference proteome</keyword>
<dbReference type="CDD" id="cd02205">
    <property type="entry name" value="CBS_pair_SF"/>
    <property type="match status" value="1"/>
</dbReference>
<dbReference type="Pfam" id="PF00989">
    <property type="entry name" value="PAS"/>
    <property type="match status" value="1"/>
</dbReference>
<dbReference type="SMART" id="SM00267">
    <property type="entry name" value="GGDEF"/>
    <property type="match status" value="1"/>
</dbReference>
<feature type="domain" description="GGDEF" evidence="5">
    <location>
        <begin position="300"/>
        <end position="433"/>
    </location>
</feature>
<dbReference type="PROSITE" id="PS50112">
    <property type="entry name" value="PAS"/>
    <property type="match status" value="1"/>
</dbReference>
<dbReference type="Gene3D" id="3.30.70.270">
    <property type="match status" value="1"/>
</dbReference>
<proteinExistence type="predicted"/>
<accession>A0ABV0EEL8</accession>
<dbReference type="CDD" id="cd00130">
    <property type="entry name" value="PAS"/>
    <property type="match status" value="1"/>
</dbReference>
<evidence type="ECO:0000259" key="4">
    <source>
        <dbReference type="PROSITE" id="PS50883"/>
    </source>
</evidence>
<evidence type="ECO:0000259" key="6">
    <source>
        <dbReference type="PROSITE" id="PS51371"/>
    </source>
</evidence>
<dbReference type="InterPro" id="IPR000644">
    <property type="entry name" value="CBS_dom"/>
</dbReference>
<protein>
    <submittedName>
        <fullName evidence="7">EAL domain-containing protein</fullName>
    </submittedName>
</protein>
<dbReference type="InterPro" id="IPR052155">
    <property type="entry name" value="Biofilm_reg_signaling"/>
</dbReference>
<dbReference type="InterPro" id="IPR000014">
    <property type="entry name" value="PAS"/>
</dbReference>
<feature type="domain" description="CBS" evidence="6">
    <location>
        <begin position="69"/>
        <end position="127"/>
    </location>
</feature>
<dbReference type="NCBIfam" id="TIGR00254">
    <property type="entry name" value="GGDEF"/>
    <property type="match status" value="1"/>
</dbReference>
<dbReference type="Gene3D" id="3.30.450.20">
    <property type="entry name" value="PAS domain"/>
    <property type="match status" value="1"/>
</dbReference>
<dbReference type="SMART" id="SM00116">
    <property type="entry name" value="CBS"/>
    <property type="match status" value="1"/>
</dbReference>
<gene>
    <name evidence="7" type="ORF">V6E02_03005</name>
</gene>
<dbReference type="InterPro" id="IPR043128">
    <property type="entry name" value="Rev_trsase/Diguanyl_cyclase"/>
</dbReference>
<dbReference type="PROSITE" id="PS50887">
    <property type="entry name" value="GGDEF"/>
    <property type="match status" value="1"/>
</dbReference>
<sequence>MIHRDDPRVCDCLANDCARVGPEARYCDLAPEKRAQVLAVFDNDRYLGVVLARQAALFPNRIFADLLTATRQPPALAGDTPLEEALAQLEHGRYDCLPVIDTQGRFLGVVSASSLFRCLAQRERVARERLACAVQVLEEELVHHRMATAVFDTTSEGIMVTDADARILYVNRAFVETTGYTLEEVQGKSPHVLASGRHDAEFYRALWQQLKDTGHWSGEIWNRRKNGEIYPEYLHIDTIRDKEGRPYRYVGVFSDISDDRLIQRQLYELAFHDPLTGLANRALLRERLAAAVGQASRNGGRFAVVLLDLDRFKNVNDSLGHGAGDELLKQVGRRLEDLVRETDTVARMGGDEFTLLLCEQPDTASIKKIAPKILDAVRRPILVEGHELRVEASLGIAYFPEDGTDAETLLRHADTALYHAKAASGPGWARYEAGMGRRAKENLELETALRAALESGAGLHLAWQPQVRLADGRITGVEALARWIHPQLGPISPARFIPVVEQTGLAPAFGSWLIETFIADAERLLAALSDEHVRFALNVSPHNLHDDRFLRLLTDALRHLEILPDRIEVELTESSLMEDEGTQTHMLRALRDAGFGLAVDDFGSGYSNLAYLMRFAVDRLKIDMQFIAGLEHSAANRRLVEAMLRMADSLQMEVVAEGVERESQRQILLELGCQFAQGYLFAQPMAADELIRHLRGQALTA</sequence>
<dbReference type="NCBIfam" id="TIGR00229">
    <property type="entry name" value="sensory_box"/>
    <property type="match status" value="1"/>
</dbReference>
<dbReference type="Pfam" id="PF00571">
    <property type="entry name" value="CBS"/>
    <property type="match status" value="1"/>
</dbReference>
<feature type="domain" description="EAL" evidence="4">
    <location>
        <begin position="442"/>
        <end position="698"/>
    </location>
</feature>
<evidence type="ECO:0000259" key="3">
    <source>
        <dbReference type="PROSITE" id="PS50113"/>
    </source>
</evidence>
<dbReference type="InterPro" id="IPR029787">
    <property type="entry name" value="Nucleotide_cyclase"/>
</dbReference>
<dbReference type="Pfam" id="PF00563">
    <property type="entry name" value="EAL"/>
    <property type="match status" value="1"/>
</dbReference>
<evidence type="ECO:0000259" key="5">
    <source>
        <dbReference type="PROSITE" id="PS50887"/>
    </source>
</evidence>
<dbReference type="CDD" id="cd01949">
    <property type="entry name" value="GGDEF"/>
    <property type="match status" value="1"/>
</dbReference>
<dbReference type="CDD" id="cd01948">
    <property type="entry name" value="EAL"/>
    <property type="match status" value="1"/>
</dbReference>
<dbReference type="SUPFAM" id="SSF141868">
    <property type="entry name" value="EAL domain-like"/>
    <property type="match status" value="1"/>
</dbReference>
<dbReference type="InterPro" id="IPR000700">
    <property type="entry name" value="PAS-assoc_C"/>
</dbReference>
<dbReference type="PROSITE" id="PS50883">
    <property type="entry name" value="EAL"/>
    <property type="match status" value="1"/>
</dbReference>
<evidence type="ECO:0000313" key="8">
    <source>
        <dbReference type="Proteomes" id="UP001482231"/>
    </source>
</evidence>
<feature type="domain" description="PAC" evidence="3">
    <location>
        <begin position="216"/>
        <end position="268"/>
    </location>
</feature>
<dbReference type="SMART" id="SM00091">
    <property type="entry name" value="PAS"/>
    <property type="match status" value="1"/>
</dbReference>
<organism evidence="7 8">
    <name type="scientific">Thiobacter aerophilum</name>
    <dbReference type="NCBI Taxonomy" id="3121275"/>
    <lineage>
        <taxon>Bacteria</taxon>
        <taxon>Pseudomonadati</taxon>
        <taxon>Pseudomonadota</taxon>
        <taxon>Betaproteobacteria</taxon>
        <taxon>Burkholderiales</taxon>
        <taxon>Thiobacteraceae</taxon>
        <taxon>Thiobacter</taxon>
    </lineage>
</organism>
<dbReference type="Gene3D" id="3.20.20.450">
    <property type="entry name" value="EAL domain"/>
    <property type="match status" value="1"/>
</dbReference>
<dbReference type="Pfam" id="PF00990">
    <property type="entry name" value="GGDEF"/>
    <property type="match status" value="1"/>
</dbReference>
<dbReference type="SUPFAM" id="SSF55785">
    <property type="entry name" value="PYP-like sensor domain (PAS domain)"/>
    <property type="match status" value="1"/>
</dbReference>
<dbReference type="InterPro" id="IPR035965">
    <property type="entry name" value="PAS-like_dom_sf"/>
</dbReference>
<dbReference type="RefSeq" id="WP_347306985.1">
    <property type="nucleotide sequence ID" value="NZ_JBAJEX010000001.1"/>
</dbReference>
<evidence type="ECO:0000259" key="2">
    <source>
        <dbReference type="PROSITE" id="PS50112"/>
    </source>
</evidence>
<evidence type="ECO:0000256" key="1">
    <source>
        <dbReference type="PROSITE-ProRule" id="PRU00703"/>
    </source>
</evidence>
<dbReference type="SUPFAM" id="SSF55073">
    <property type="entry name" value="Nucleotide cyclase"/>
    <property type="match status" value="1"/>
</dbReference>
<dbReference type="InterPro" id="IPR013767">
    <property type="entry name" value="PAS_fold"/>
</dbReference>
<reference evidence="7 8" key="1">
    <citation type="submission" date="2024-02" db="EMBL/GenBank/DDBJ databases">
        <title>New thermophilic sulfur-oxidizing bacteria from a hot springs of the Uzon caldera (Kamchatka, Russia).</title>
        <authorList>
            <person name="Dukat A.M."/>
            <person name="Elcheninov A.G."/>
            <person name="Frolov E.N."/>
        </authorList>
    </citation>
    <scope>NUCLEOTIDE SEQUENCE [LARGE SCALE GENOMIC DNA]</scope>
    <source>
        <strain evidence="7 8">AK1</strain>
    </source>
</reference>
<dbReference type="InterPro" id="IPR000160">
    <property type="entry name" value="GGDEF_dom"/>
</dbReference>
<dbReference type="PANTHER" id="PTHR44757:SF2">
    <property type="entry name" value="BIOFILM ARCHITECTURE MAINTENANCE PROTEIN MBAA"/>
    <property type="match status" value="1"/>
</dbReference>
<dbReference type="SMART" id="SM00052">
    <property type="entry name" value="EAL"/>
    <property type="match status" value="1"/>
</dbReference>
<dbReference type="Proteomes" id="UP001482231">
    <property type="component" value="Unassembled WGS sequence"/>
</dbReference>
<dbReference type="PANTHER" id="PTHR44757">
    <property type="entry name" value="DIGUANYLATE CYCLASE DGCP"/>
    <property type="match status" value="1"/>
</dbReference>
<evidence type="ECO:0000313" key="7">
    <source>
        <dbReference type="EMBL" id="MEO1766183.1"/>
    </source>
</evidence>
<dbReference type="InterPro" id="IPR001633">
    <property type="entry name" value="EAL_dom"/>
</dbReference>
<dbReference type="InterPro" id="IPR035919">
    <property type="entry name" value="EAL_sf"/>
</dbReference>
<name>A0ABV0EEL8_9BURK</name>
<dbReference type="InterPro" id="IPR046342">
    <property type="entry name" value="CBS_dom_sf"/>
</dbReference>
<dbReference type="SMART" id="SM00086">
    <property type="entry name" value="PAC"/>
    <property type="match status" value="1"/>
</dbReference>
<comment type="caution">
    <text evidence="7">The sequence shown here is derived from an EMBL/GenBank/DDBJ whole genome shotgun (WGS) entry which is preliminary data.</text>
</comment>
<dbReference type="PROSITE" id="PS50113">
    <property type="entry name" value="PAC"/>
    <property type="match status" value="1"/>
</dbReference>
<feature type="domain" description="PAS" evidence="2">
    <location>
        <begin position="143"/>
        <end position="189"/>
    </location>
</feature>
<dbReference type="EMBL" id="JBAJEX010000001">
    <property type="protein sequence ID" value="MEO1766183.1"/>
    <property type="molecule type" value="Genomic_DNA"/>
</dbReference>
<dbReference type="InterPro" id="IPR001610">
    <property type="entry name" value="PAC"/>
</dbReference>
<dbReference type="SUPFAM" id="SSF54631">
    <property type="entry name" value="CBS-domain pair"/>
    <property type="match status" value="1"/>
</dbReference>
<dbReference type="Gene3D" id="3.10.580.10">
    <property type="entry name" value="CBS-domain"/>
    <property type="match status" value="1"/>
</dbReference>